<dbReference type="InterPro" id="IPR012912">
    <property type="entry name" value="Plasmid_pRiA4b_Orf3-like"/>
</dbReference>
<dbReference type="PANTHER" id="PTHR41878">
    <property type="entry name" value="LEXA REPRESSOR-RELATED"/>
    <property type="match status" value="1"/>
</dbReference>
<feature type="domain" description="Plasmid pRiA4b Orf3-like" evidence="2">
    <location>
        <begin position="257"/>
        <end position="443"/>
    </location>
</feature>
<dbReference type="AlphaFoldDB" id="N1UVB3"/>
<dbReference type="Gene3D" id="3.10.290.30">
    <property type="entry name" value="MM3350-like"/>
    <property type="match status" value="1"/>
</dbReference>
<gene>
    <name evidence="3" type="ORF">D477_017252</name>
</gene>
<feature type="compositionally biased region" description="Low complexity" evidence="1">
    <location>
        <begin position="441"/>
        <end position="453"/>
    </location>
</feature>
<sequence length="466" mass="51278">MPAPVARSLVRLFRGGTFVQETADALLGRNGVEDAEAAFAHMEEAGYLAKVDLGDDGYVWWEATTLGNALAMASFGKPVRRRTADRLVAGMVERAGEYNSDPNKPLYVERLRIFGSYLDPHIDPLGDVDVELSFGMRTRDHKTISAYTRASGRYFRSFMEELMWPQRELVQYLKNRSTAVNVTLENIDHITDRSVTIYSIANDTTAVPPPDEPSSPTASQVHTGPPSRKQCPGLRPHTSETMDPMEGIAPPPGPGLMRVHVVLEDSRPPIWRVLDLHASMPLDGVHRVLQAAFGWQDTHLHRFTDLYPFERLKPVDGEIDWPLQWLPRGLVEDPIDMPEEDMTLGQLLGRGSGTAFYEYDFGDSWLHRLELLKVWPALPGGPAASLVDGARHGPPEDCGGMPGYEELLDALADPADPDHAEAREWAVEMTGSDKPFDPDAFDAATTDHAVTTAGETGAPDPGVPGV</sequence>
<organism evidence="3 4">
    <name type="scientific">Arthrobacter crystallopoietes BAB-32</name>
    <dbReference type="NCBI Taxonomy" id="1246476"/>
    <lineage>
        <taxon>Bacteria</taxon>
        <taxon>Bacillati</taxon>
        <taxon>Actinomycetota</taxon>
        <taxon>Actinomycetes</taxon>
        <taxon>Micrococcales</taxon>
        <taxon>Micrococcaceae</taxon>
        <taxon>Crystallibacter</taxon>
    </lineage>
</organism>
<name>N1UVB3_9MICC</name>
<dbReference type="Proteomes" id="UP000010729">
    <property type="component" value="Unassembled WGS sequence"/>
</dbReference>
<dbReference type="PANTHER" id="PTHR41878:SF1">
    <property type="entry name" value="TNPR PROTEIN"/>
    <property type="match status" value="1"/>
</dbReference>
<evidence type="ECO:0000259" key="2">
    <source>
        <dbReference type="Pfam" id="PF07929"/>
    </source>
</evidence>
<dbReference type="InterPro" id="IPR024047">
    <property type="entry name" value="MM3350-like_sf"/>
</dbReference>
<dbReference type="Pfam" id="PF07929">
    <property type="entry name" value="PRiA4_ORF3"/>
    <property type="match status" value="1"/>
</dbReference>
<dbReference type="EMBL" id="ANPE02000211">
    <property type="protein sequence ID" value="EMY33000.1"/>
    <property type="molecule type" value="Genomic_DNA"/>
</dbReference>
<comment type="caution">
    <text evidence="3">The sequence shown here is derived from an EMBL/GenBank/DDBJ whole genome shotgun (WGS) entry which is preliminary data.</text>
</comment>
<feature type="region of interest" description="Disordered" evidence="1">
    <location>
        <begin position="431"/>
        <end position="466"/>
    </location>
</feature>
<reference evidence="3 4" key="1">
    <citation type="journal article" date="2013" name="Genome Announc.">
        <title>Draft Genome Sequence of Arthrobacter crystallopoietes Strain BAB-32, Revealing Genes for Bioremediation.</title>
        <authorList>
            <person name="Joshi M.N."/>
            <person name="Pandit A.S."/>
            <person name="Sharma A."/>
            <person name="Pandya R.V."/>
            <person name="Desai S.M."/>
            <person name="Saxena A.K."/>
            <person name="Bagatharia S.B."/>
        </authorList>
    </citation>
    <scope>NUCLEOTIDE SEQUENCE [LARGE SCALE GENOMIC DNA]</scope>
    <source>
        <strain evidence="3 4">BAB-32</strain>
    </source>
</reference>
<dbReference type="SUPFAM" id="SSF159941">
    <property type="entry name" value="MM3350-like"/>
    <property type="match status" value="1"/>
</dbReference>
<protein>
    <recommendedName>
        <fullName evidence="2">Plasmid pRiA4b Orf3-like domain-containing protein</fullName>
    </recommendedName>
</protein>
<accession>N1UVB3</accession>
<evidence type="ECO:0000313" key="4">
    <source>
        <dbReference type="Proteomes" id="UP000010729"/>
    </source>
</evidence>
<evidence type="ECO:0000313" key="3">
    <source>
        <dbReference type="EMBL" id="EMY33000.1"/>
    </source>
</evidence>
<proteinExistence type="predicted"/>
<feature type="region of interest" description="Disordered" evidence="1">
    <location>
        <begin position="203"/>
        <end position="251"/>
    </location>
</feature>
<evidence type="ECO:0000256" key="1">
    <source>
        <dbReference type="SAM" id="MobiDB-lite"/>
    </source>
</evidence>
<keyword evidence="4" id="KW-1185">Reference proteome</keyword>